<name>A0ABR7LVA7_9ACTN</name>
<comment type="caution">
    <text evidence="7">The sequence shown here is derived from an EMBL/GenBank/DDBJ whole genome shotgun (WGS) entry which is preliminary data.</text>
</comment>
<evidence type="ECO:0000256" key="5">
    <source>
        <dbReference type="SAM" id="MobiDB-lite"/>
    </source>
</evidence>
<dbReference type="RefSeq" id="WP_187245826.1">
    <property type="nucleotide sequence ID" value="NZ_BAAAOK010000035.1"/>
</dbReference>
<organism evidence="7 8">
    <name type="scientific">Actinomadura alba</name>
    <dbReference type="NCBI Taxonomy" id="406431"/>
    <lineage>
        <taxon>Bacteria</taxon>
        <taxon>Bacillati</taxon>
        <taxon>Actinomycetota</taxon>
        <taxon>Actinomycetes</taxon>
        <taxon>Streptosporangiales</taxon>
        <taxon>Thermomonosporaceae</taxon>
        <taxon>Actinomadura</taxon>
    </lineage>
</organism>
<keyword evidence="3" id="KW-0238">DNA-binding</keyword>
<accession>A0ABR7LVA7</accession>
<evidence type="ECO:0000256" key="1">
    <source>
        <dbReference type="ARBA" id="ARBA00022491"/>
    </source>
</evidence>
<dbReference type="PANTHER" id="PTHR30204:SF69">
    <property type="entry name" value="MERR-FAMILY TRANSCRIPTIONAL REGULATOR"/>
    <property type="match status" value="1"/>
</dbReference>
<keyword evidence="1" id="KW-0678">Repressor</keyword>
<dbReference type="SUPFAM" id="SSF46955">
    <property type="entry name" value="Putative DNA-binding domain"/>
    <property type="match status" value="1"/>
</dbReference>
<keyword evidence="2" id="KW-0805">Transcription regulation</keyword>
<keyword evidence="4" id="KW-0804">Transcription</keyword>
<proteinExistence type="predicted"/>
<dbReference type="Gene3D" id="1.10.1660.10">
    <property type="match status" value="1"/>
</dbReference>
<dbReference type="PRINTS" id="PR00040">
    <property type="entry name" value="HTHMERR"/>
</dbReference>
<dbReference type="InterPro" id="IPR000551">
    <property type="entry name" value="MerR-type_HTH_dom"/>
</dbReference>
<dbReference type="EMBL" id="JABVEC010000021">
    <property type="protein sequence ID" value="MBC6468781.1"/>
    <property type="molecule type" value="Genomic_DNA"/>
</dbReference>
<sequence length="140" mass="15799">MRMKEMVRRTGVHERMLRYYEQQGLLKPQRLPSGYRVYSEANVETVRRIRCLLAAGLPTALIAQVLPCVRADDDRLVPTCPNLVAQLQQERKRITTAIQELEASRSILDTVITAAPRRIAGEHSNASPRPGPAQRAAEDR</sequence>
<evidence type="ECO:0000313" key="7">
    <source>
        <dbReference type="EMBL" id="MBC6468781.1"/>
    </source>
</evidence>
<gene>
    <name evidence="7" type="ORF">HKK74_25270</name>
</gene>
<evidence type="ECO:0000259" key="6">
    <source>
        <dbReference type="PROSITE" id="PS50937"/>
    </source>
</evidence>
<protein>
    <submittedName>
        <fullName evidence="7">MerR family transcriptional regulator</fullName>
    </submittedName>
</protein>
<feature type="region of interest" description="Disordered" evidence="5">
    <location>
        <begin position="118"/>
        <end position="140"/>
    </location>
</feature>
<dbReference type="InterPro" id="IPR047057">
    <property type="entry name" value="MerR_fam"/>
</dbReference>
<dbReference type="PROSITE" id="PS50937">
    <property type="entry name" value="HTH_MERR_2"/>
    <property type="match status" value="1"/>
</dbReference>
<dbReference type="SMART" id="SM00422">
    <property type="entry name" value="HTH_MERR"/>
    <property type="match status" value="1"/>
</dbReference>
<dbReference type="Proteomes" id="UP000805614">
    <property type="component" value="Unassembled WGS sequence"/>
</dbReference>
<evidence type="ECO:0000256" key="4">
    <source>
        <dbReference type="ARBA" id="ARBA00023163"/>
    </source>
</evidence>
<feature type="domain" description="HTH merR-type" evidence="6">
    <location>
        <begin position="1"/>
        <end position="68"/>
    </location>
</feature>
<evidence type="ECO:0000256" key="2">
    <source>
        <dbReference type="ARBA" id="ARBA00023015"/>
    </source>
</evidence>
<keyword evidence="8" id="KW-1185">Reference proteome</keyword>
<evidence type="ECO:0000256" key="3">
    <source>
        <dbReference type="ARBA" id="ARBA00023125"/>
    </source>
</evidence>
<dbReference type="InterPro" id="IPR009061">
    <property type="entry name" value="DNA-bd_dom_put_sf"/>
</dbReference>
<reference evidence="7 8" key="1">
    <citation type="submission" date="2020-06" db="EMBL/GenBank/DDBJ databases">
        <title>Actinomadura xiongansis sp. nov., isolated from soil of Baiyangdian.</title>
        <authorList>
            <person name="Zhang X."/>
        </authorList>
    </citation>
    <scope>NUCLEOTIDE SEQUENCE [LARGE SCALE GENOMIC DNA]</scope>
    <source>
        <strain evidence="7 8">HBUM206468</strain>
    </source>
</reference>
<dbReference type="PANTHER" id="PTHR30204">
    <property type="entry name" value="REDOX-CYCLING DRUG-SENSING TRANSCRIPTIONAL ACTIVATOR SOXR"/>
    <property type="match status" value="1"/>
</dbReference>
<dbReference type="CDD" id="cd01282">
    <property type="entry name" value="HTH_MerR-like_sg3"/>
    <property type="match status" value="1"/>
</dbReference>
<dbReference type="Pfam" id="PF13411">
    <property type="entry name" value="MerR_1"/>
    <property type="match status" value="1"/>
</dbReference>
<evidence type="ECO:0000313" key="8">
    <source>
        <dbReference type="Proteomes" id="UP000805614"/>
    </source>
</evidence>